<reference evidence="2 3" key="1">
    <citation type="journal article" date="2014" name="Nat. Genet.">
        <title>Genome and transcriptome of the porcine whipworm Trichuris suis.</title>
        <authorList>
            <person name="Jex A.R."/>
            <person name="Nejsum P."/>
            <person name="Schwarz E.M."/>
            <person name="Hu L."/>
            <person name="Young N.D."/>
            <person name="Hall R.S."/>
            <person name="Korhonen P.K."/>
            <person name="Liao S."/>
            <person name="Thamsborg S."/>
            <person name="Xia J."/>
            <person name="Xu P."/>
            <person name="Wang S."/>
            <person name="Scheerlinck J.P."/>
            <person name="Hofmann A."/>
            <person name="Sternberg P.W."/>
            <person name="Wang J."/>
            <person name="Gasser R.B."/>
        </authorList>
    </citation>
    <scope>NUCLEOTIDE SEQUENCE [LARGE SCALE GENOMIC DNA]</scope>
    <source>
        <strain evidence="2">DCEP-RM93M</strain>
    </source>
</reference>
<dbReference type="InterPro" id="IPR057560">
    <property type="entry name" value="Znf_SCAND3"/>
</dbReference>
<evidence type="ECO:0000313" key="2">
    <source>
        <dbReference type="EMBL" id="KFD50527.1"/>
    </source>
</evidence>
<evidence type="ECO:0000259" key="1">
    <source>
        <dbReference type="PROSITE" id="PS50994"/>
    </source>
</evidence>
<dbReference type="EMBL" id="KL363252">
    <property type="protein sequence ID" value="KFD50527.1"/>
    <property type="molecule type" value="Genomic_DNA"/>
</dbReference>
<dbReference type="InterPro" id="IPR001584">
    <property type="entry name" value="Integrase_cat-core"/>
</dbReference>
<feature type="domain" description="Integrase catalytic" evidence="1">
    <location>
        <begin position="122"/>
        <end position="268"/>
    </location>
</feature>
<dbReference type="GO" id="GO:0015074">
    <property type="term" value="P:DNA integration"/>
    <property type="evidence" value="ECO:0007669"/>
    <property type="project" value="InterPro"/>
</dbReference>
<dbReference type="PROSITE" id="PS50994">
    <property type="entry name" value="INTEGRASE"/>
    <property type="match status" value="1"/>
</dbReference>
<dbReference type="Proteomes" id="UP000030764">
    <property type="component" value="Unassembled WGS sequence"/>
</dbReference>
<organism evidence="2 3">
    <name type="scientific">Trichuris suis</name>
    <name type="common">pig whipworm</name>
    <dbReference type="NCBI Taxonomy" id="68888"/>
    <lineage>
        <taxon>Eukaryota</taxon>
        <taxon>Metazoa</taxon>
        <taxon>Ecdysozoa</taxon>
        <taxon>Nematoda</taxon>
        <taxon>Enoplea</taxon>
        <taxon>Dorylaimia</taxon>
        <taxon>Trichinellida</taxon>
        <taxon>Trichuridae</taxon>
        <taxon>Trichuris</taxon>
    </lineage>
</organism>
<dbReference type="InterPro" id="IPR050951">
    <property type="entry name" value="Retrovirus_Pol_polyprotein"/>
</dbReference>
<dbReference type="InterPro" id="IPR036397">
    <property type="entry name" value="RNaseH_sf"/>
</dbReference>
<evidence type="ECO:0000313" key="3">
    <source>
        <dbReference type="Proteomes" id="UP000030764"/>
    </source>
</evidence>
<feature type="non-terminal residue" evidence="2">
    <location>
        <position position="1"/>
    </location>
</feature>
<accession>A0A085LZY1</accession>
<dbReference type="Pfam" id="PF23663">
    <property type="entry name" value="Znf_SCAND3"/>
    <property type="match status" value="1"/>
</dbReference>
<dbReference type="PANTHER" id="PTHR37984:SF5">
    <property type="entry name" value="PROTEIN NYNRIN-LIKE"/>
    <property type="match status" value="1"/>
</dbReference>
<sequence>ETTYRKLLSDVLKAKRTAKKEPRDYWLLNRYDVMVIGNKSKLIYPVREGVNAIQFYVPDSELFDVLREAHLAVGHGGRHRMLKELLPNTRTLLVMMLNCTFKFVSPAKRNKKAPRRAFWCCLWFSPISVHVDLIDFQSHPDREYKFIMAYQDHLTKFVVLKALKSKTAEEVAHNLVDIFTLLGAPSILQSGNGRELSLKIVHGKPRHSQSQGSVERANQEIENMLCSWMQDKKTDRWSEGLRFVQLTKIRAFHAGINRTPYEALFGCKAKVGLATSSLPQDVLQDIQTEEQLEEMIENVQTIPREETDSHLQETDTIAQEKKDETVLHDGRNQSHDEDMVTKEASISVICCVCLKETSGAYTCRNCGRKVHAICGHAIRDDRYEKMEGYEANILCNLCFNIDNAGKAKVESKLNLEIQEKRMKVDSDKQFLPARLGATVRVPVPDVDRGRGDARNLVRENGFYRLGTAQGVLNQLYARSGFTPCRKELIRIEDVPNQEIPLRSAAIAQSTGTRVS</sequence>
<dbReference type="PANTHER" id="PTHR37984">
    <property type="entry name" value="PROTEIN CBG26694"/>
    <property type="match status" value="1"/>
</dbReference>
<dbReference type="AlphaFoldDB" id="A0A085LZY1"/>
<dbReference type="InterPro" id="IPR012337">
    <property type="entry name" value="RNaseH-like_sf"/>
</dbReference>
<dbReference type="SUPFAM" id="SSF53098">
    <property type="entry name" value="Ribonuclease H-like"/>
    <property type="match status" value="1"/>
</dbReference>
<proteinExistence type="predicted"/>
<dbReference type="GO" id="GO:0003676">
    <property type="term" value="F:nucleic acid binding"/>
    <property type="evidence" value="ECO:0007669"/>
    <property type="project" value="InterPro"/>
</dbReference>
<name>A0A085LZY1_9BILA</name>
<keyword evidence="3" id="KW-1185">Reference proteome</keyword>
<feature type="non-terminal residue" evidence="2">
    <location>
        <position position="515"/>
    </location>
</feature>
<dbReference type="Gene3D" id="3.30.420.10">
    <property type="entry name" value="Ribonuclease H-like superfamily/Ribonuclease H"/>
    <property type="match status" value="1"/>
</dbReference>
<gene>
    <name evidence="2" type="ORF">M513_08595</name>
</gene>
<protein>
    <recommendedName>
        <fullName evidence="1">Integrase catalytic domain-containing protein</fullName>
    </recommendedName>
</protein>